<protein>
    <submittedName>
        <fullName evidence="6">Cell division control protein 4</fullName>
    </submittedName>
</protein>
<dbReference type="PROSITE" id="PS00678">
    <property type="entry name" value="WD_REPEATS_1"/>
    <property type="match status" value="3"/>
</dbReference>
<dbReference type="OMA" id="QISQCGR"/>
<evidence type="ECO:0000313" key="6">
    <source>
        <dbReference type="EMBL" id="ONH68035.1"/>
    </source>
</evidence>
<dbReference type="SMART" id="SM00256">
    <property type="entry name" value="FBOX"/>
    <property type="match status" value="1"/>
</dbReference>
<feature type="region of interest" description="Disordered" evidence="4">
    <location>
        <begin position="56"/>
        <end position="93"/>
    </location>
</feature>
<feature type="repeat" description="WD" evidence="3">
    <location>
        <begin position="469"/>
        <end position="508"/>
    </location>
</feature>
<dbReference type="InterPro" id="IPR015943">
    <property type="entry name" value="WD40/YVTN_repeat-like_dom_sf"/>
</dbReference>
<proteinExistence type="predicted"/>
<dbReference type="CDD" id="cd09917">
    <property type="entry name" value="F-box_SF"/>
    <property type="match status" value="1"/>
</dbReference>
<keyword evidence="7" id="KW-1185">Reference proteome</keyword>
<dbReference type="SUPFAM" id="SSF81383">
    <property type="entry name" value="F-box domain"/>
    <property type="match status" value="1"/>
</dbReference>
<dbReference type="PANTHER" id="PTHR19848:SF8">
    <property type="entry name" value="F-BOX AND WD REPEAT DOMAIN CONTAINING 7"/>
    <property type="match status" value="1"/>
</dbReference>
<dbReference type="InterPro" id="IPR001680">
    <property type="entry name" value="WD40_rpt"/>
</dbReference>
<feature type="repeat" description="WD" evidence="3">
    <location>
        <begin position="409"/>
        <end position="453"/>
    </location>
</feature>
<dbReference type="GO" id="GO:0051301">
    <property type="term" value="P:cell division"/>
    <property type="evidence" value="ECO:0007669"/>
    <property type="project" value="UniProtKB-KW"/>
</dbReference>
<dbReference type="PANTHER" id="PTHR19848">
    <property type="entry name" value="WD40 REPEAT PROTEIN"/>
    <property type="match status" value="1"/>
</dbReference>
<dbReference type="EMBL" id="MPUK01000003">
    <property type="protein sequence ID" value="ONH68035.1"/>
    <property type="molecule type" value="Genomic_DNA"/>
</dbReference>
<evidence type="ECO:0000256" key="4">
    <source>
        <dbReference type="SAM" id="MobiDB-lite"/>
    </source>
</evidence>
<evidence type="ECO:0000259" key="5">
    <source>
        <dbReference type="PROSITE" id="PS50181"/>
    </source>
</evidence>
<dbReference type="PRINTS" id="PR00320">
    <property type="entry name" value="GPROTEINBRPT"/>
</dbReference>
<organism evidence="6 7">
    <name type="scientific">Cyberlindnera fabianii</name>
    <name type="common">Yeast</name>
    <name type="synonym">Hansenula fabianii</name>
    <dbReference type="NCBI Taxonomy" id="36022"/>
    <lineage>
        <taxon>Eukaryota</taxon>
        <taxon>Fungi</taxon>
        <taxon>Dikarya</taxon>
        <taxon>Ascomycota</taxon>
        <taxon>Saccharomycotina</taxon>
        <taxon>Saccharomycetes</taxon>
        <taxon>Phaffomycetales</taxon>
        <taxon>Phaffomycetaceae</taxon>
        <taxon>Cyberlindnera</taxon>
    </lineage>
</organism>
<name>A0A1V2L8U4_CYBFA</name>
<dbReference type="InterPro" id="IPR001810">
    <property type="entry name" value="F-box_dom"/>
</dbReference>
<feature type="repeat" description="WD" evidence="3">
    <location>
        <begin position="551"/>
        <end position="581"/>
    </location>
</feature>
<dbReference type="InterPro" id="IPR036322">
    <property type="entry name" value="WD40_repeat_dom_sf"/>
</dbReference>
<gene>
    <name evidence="6" type="ORF">BON22_1781</name>
</gene>
<dbReference type="InterPro" id="IPR031740">
    <property type="entry name" value="Cdc4_D"/>
</dbReference>
<accession>A0A1V2L8U4</accession>
<keyword evidence="6" id="KW-0132">Cell division</keyword>
<dbReference type="SMART" id="SM00320">
    <property type="entry name" value="WD40"/>
    <property type="match status" value="7"/>
</dbReference>
<dbReference type="Gene3D" id="2.130.10.10">
    <property type="entry name" value="YVTN repeat-like/Quinoprotein amine dehydrogenase"/>
    <property type="match status" value="1"/>
</dbReference>
<feature type="domain" description="F-box" evidence="5">
    <location>
        <begin position="231"/>
        <end position="276"/>
    </location>
</feature>
<dbReference type="PROSITE" id="PS50294">
    <property type="entry name" value="WD_REPEATS_REGION"/>
    <property type="match status" value="4"/>
</dbReference>
<evidence type="ECO:0000256" key="1">
    <source>
        <dbReference type="ARBA" id="ARBA00022574"/>
    </source>
</evidence>
<comment type="caution">
    <text evidence="6">The sequence shown here is derived from an EMBL/GenBank/DDBJ whole genome shotgun (WGS) entry which is preliminary data.</text>
</comment>
<feature type="repeat" description="WD" evidence="3">
    <location>
        <begin position="509"/>
        <end position="550"/>
    </location>
</feature>
<dbReference type="InterPro" id="IPR020472">
    <property type="entry name" value="WD40_PAC1"/>
</dbReference>
<dbReference type="Proteomes" id="UP000189513">
    <property type="component" value="Unassembled WGS sequence"/>
</dbReference>
<dbReference type="CDD" id="cd00200">
    <property type="entry name" value="WD40"/>
    <property type="match status" value="1"/>
</dbReference>
<dbReference type="SUPFAM" id="SSF50978">
    <property type="entry name" value="WD40 repeat-like"/>
    <property type="match status" value="1"/>
</dbReference>
<evidence type="ECO:0000313" key="7">
    <source>
        <dbReference type="Proteomes" id="UP000189513"/>
    </source>
</evidence>
<feature type="region of interest" description="Disordered" evidence="4">
    <location>
        <begin position="135"/>
        <end position="157"/>
    </location>
</feature>
<sequence length="672" mass="75250">MTSPPRYPLINAEPPFLCVLREGDQLVHEADTSSLAEILAHKQATDPFELVAFSSSNTVSRKRPADDAETTDPDFKKRLPATAMHTSTTDNEQIVELNNRDEDLQMLDTPDEEDDNNLANQLNVRDAAYQMPPPQTGVAHGEATNELPLPSPSASPKQASALDEYTTVRELLPQQTDSVMSTESIISSIDHFSISNMTQTARNNLAFRLIRKADRSTLSDLLNSLNNALKRDLITSFPPEIVQQVIFNLDAKSLSNFLLVSKRWNKLVTQGTWKEMLLRDGFVNKDELEDMASQSKDDKTFFQKLYTKRSQLFRNWVDPNFEPRRITVPGHGANVVTCLQFDDEKIITGADDKMINIYNTETGDLLRVLQGHEGGVWALKYIGDQIVSGSTDRTVRVWNIKTGKCTHVFRGHTSTIRCMDIVTDDEGQRFIVTGSRDNTLHVWKLPDGDDDGSDFDENAAENPYFVTVLRGHTQSVRAVTGHGNIIVSGSYDHTVRVWDLKKRETVHVLTGHTDRIYSTVFDLKRNRCISASMDSTIKVWDLDTGECIANLTKHTSLVGLLALSSSYLVSAAADGTLRGWDPEKYENKFVLHQDNHAAITTFHSTPNFLVSGSEGQFNVYDLRNNGKLVRSNLLPDAGPIWSAKFNDSKCVVAVERNTHSFIEILDFSKGAW</sequence>
<evidence type="ECO:0000256" key="3">
    <source>
        <dbReference type="PROSITE-ProRule" id="PRU00221"/>
    </source>
</evidence>
<dbReference type="STRING" id="36022.A0A1V2L8U4"/>
<dbReference type="InterPro" id="IPR036047">
    <property type="entry name" value="F-box-like_dom_sf"/>
</dbReference>
<dbReference type="InterPro" id="IPR019775">
    <property type="entry name" value="WD40_repeat_CS"/>
</dbReference>
<dbReference type="Gene3D" id="1.20.1280.50">
    <property type="match status" value="1"/>
</dbReference>
<keyword evidence="6" id="KW-0131">Cell cycle</keyword>
<dbReference type="PROSITE" id="PS50181">
    <property type="entry name" value="FBOX"/>
    <property type="match status" value="1"/>
</dbReference>
<dbReference type="Pfam" id="PF00400">
    <property type="entry name" value="WD40"/>
    <property type="match status" value="6"/>
</dbReference>
<dbReference type="PROSITE" id="PS50082">
    <property type="entry name" value="WD_REPEATS_2"/>
    <property type="match status" value="5"/>
</dbReference>
<dbReference type="Pfam" id="PF16856">
    <property type="entry name" value="CDC4_D"/>
    <property type="match status" value="1"/>
</dbReference>
<dbReference type="VEuPathDB" id="FungiDB:BON22_1781"/>
<evidence type="ECO:0000256" key="2">
    <source>
        <dbReference type="ARBA" id="ARBA00022737"/>
    </source>
</evidence>
<dbReference type="AlphaFoldDB" id="A0A1V2L8U4"/>
<dbReference type="Pfam" id="PF00646">
    <property type="entry name" value="F-box"/>
    <property type="match status" value="1"/>
</dbReference>
<keyword evidence="1 3" id="KW-0853">WD repeat</keyword>
<keyword evidence="2" id="KW-0677">Repeat</keyword>
<feature type="repeat" description="WD" evidence="3">
    <location>
        <begin position="369"/>
        <end position="408"/>
    </location>
</feature>
<reference evidence="7" key="1">
    <citation type="journal article" date="2017" name="Genome Announc.">
        <title>Genome sequences of Cyberlindnera fabianii 65, Pichia kudriavzevii 129, and Saccharomyces cerevisiae 131 isolated from fermented masau fruits in Zimbabwe.</title>
        <authorList>
            <person name="van Rijswijck I.M.H."/>
            <person name="Derks M.F.L."/>
            <person name="Abee T."/>
            <person name="de Ridder D."/>
            <person name="Smid E.J."/>
        </authorList>
    </citation>
    <scope>NUCLEOTIDE SEQUENCE [LARGE SCALE GENOMIC DNA]</scope>
    <source>
        <strain evidence="7">65</strain>
    </source>
</reference>